<feature type="transmembrane region" description="Helical" evidence="1">
    <location>
        <begin position="286"/>
        <end position="304"/>
    </location>
</feature>
<dbReference type="Pfam" id="PF03806">
    <property type="entry name" value="ABG_transport"/>
    <property type="match status" value="1"/>
</dbReference>
<gene>
    <name evidence="2" type="ORF">CWE15_04350</name>
</gene>
<feature type="transmembrane region" description="Helical" evidence="1">
    <location>
        <begin position="408"/>
        <end position="427"/>
    </location>
</feature>
<dbReference type="PANTHER" id="PTHR30282">
    <property type="entry name" value="P-AMINOBENZOYL GLUTAMATE TRANSPORTER"/>
    <property type="match status" value="1"/>
</dbReference>
<feature type="transmembrane region" description="Helical" evidence="1">
    <location>
        <begin position="96"/>
        <end position="117"/>
    </location>
</feature>
<feature type="transmembrane region" description="Helical" evidence="1">
    <location>
        <begin position="501"/>
        <end position="524"/>
    </location>
</feature>
<dbReference type="Proteomes" id="UP000286976">
    <property type="component" value="Unassembled WGS sequence"/>
</dbReference>
<dbReference type="PANTHER" id="PTHR30282:SF1">
    <property type="entry name" value="ABGT FAMILY TRANSPORTER"/>
    <property type="match status" value="1"/>
</dbReference>
<proteinExistence type="predicted"/>
<sequence length="528" mass="56621">MFAVLLITRKGNAVSEAVVEQKGMIAFIERVGKRIPDPVIIFIWFFVGALLLTGLMGGITFETSTSGTETTQWQIKNMLAAENVVWLFDNAIVANWLGFGGGVLGVILIVMLGVGVAENSGLFGAVLKKISRALPEKLLPLLLVFIGIMSSIATDAGYLVLIPLAGLLYAGLGKNPLIGMAAAFAGVSAGFSANLIPATPIDVIIGMNAQVFAEAQGIPFENAQGEALTPATMNYYFILVSTFVLAAVGSWVTLKIVAPRLSQKAFEIPEELKITDFDVTPAERRGLRAAGIGLVLSLVALWGLKVGPLADYTTAEGQTVKPFINNVIIMITFVFMVVGIAFGVASGKFRSMMDVVQAMVKQMDTMGYILVLTFFCYNFLGLLSYSGLGAYITYLGATGLVNLGLQSYPVLLLVGFVLVTGLINLFVGGLTSKWMLLGPIFIPMLYMVNAEMTPDIVAAAFRVADSATNIITPMMSYAGIILAFMRKYNPQLTFGEMIAMMVPYSLAFLVVWVILLVSFFAFGIPLGF</sequence>
<feature type="transmembrane region" description="Helical" evidence="1">
    <location>
        <begin position="470"/>
        <end position="489"/>
    </location>
</feature>
<feature type="transmembrane region" description="Helical" evidence="1">
    <location>
        <begin position="138"/>
        <end position="170"/>
    </location>
</feature>
<protein>
    <submittedName>
        <fullName evidence="2">Aminobenzoyl-glutamate transporter</fullName>
    </submittedName>
</protein>
<dbReference type="GO" id="GO:1902604">
    <property type="term" value="P:p-aminobenzoyl-glutamate transmembrane transport"/>
    <property type="evidence" value="ECO:0007669"/>
    <property type="project" value="InterPro"/>
</dbReference>
<dbReference type="EMBL" id="PIPQ01000001">
    <property type="protein sequence ID" value="RUO44411.1"/>
    <property type="molecule type" value="Genomic_DNA"/>
</dbReference>
<evidence type="ECO:0000256" key="1">
    <source>
        <dbReference type="SAM" id="Phobius"/>
    </source>
</evidence>
<comment type="caution">
    <text evidence="2">The sequence shown here is derived from an EMBL/GenBank/DDBJ whole genome shotgun (WGS) entry which is preliminary data.</text>
</comment>
<feature type="transmembrane region" description="Helical" evidence="1">
    <location>
        <begin position="235"/>
        <end position="254"/>
    </location>
</feature>
<reference evidence="2 3" key="1">
    <citation type="journal article" date="2011" name="Front. Microbiol.">
        <title>Genomic signatures of strain selection and enhancement in Bacillus atrophaeus var. globigii, a historical biowarfare simulant.</title>
        <authorList>
            <person name="Gibbons H.S."/>
            <person name="Broomall S.M."/>
            <person name="McNew L.A."/>
            <person name="Daligault H."/>
            <person name="Chapman C."/>
            <person name="Bruce D."/>
            <person name="Karavis M."/>
            <person name="Krepps M."/>
            <person name="McGregor P.A."/>
            <person name="Hong C."/>
            <person name="Park K.H."/>
            <person name="Akmal A."/>
            <person name="Feldman A."/>
            <person name="Lin J.S."/>
            <person name="Chang W.E."/>
            <person name="Higgs B.W."/>
            <person name="Demirev P."/>
            <person name="Lindquist J."/>
            <person name="Liem A."/>
            <person name="Fochler E."/>
            <person name="Read T.D."/>
            <person name="Tapia R."/>
            <person name="Johnson S."/>
            <person name="Bishop-Lilly K.A."/>
            <person name="Detter C."/>
            <person name="Han C."/>
            <person name="Sozhamannan S."/>
            <person name="Rosenzweig C.N."/>
            <person name="Skowronski E.W."/>
        </authorList>
    </citation>
    <scope>NUCLEOTIDE SEQUENCE [LARGE SCALE GENOMIC DNA]</scope>
    <source>
        <strain evidence="2 3">AIT1</strain>
    </source>
</reference>
<organism evidence="2 3">
    <name type="scientific">Aliidiomarina taiwanensis</name>
    <dbReference type="NCBI Taxonomy" id="946228"/>
    <lineage>
        <taxon>Bacteria</taxon>
        <taxon>Pseudomonadati</taxon>
        <taxon>Pseudomonadota</taxon>
        <taxon>Gammaproteobacteria</taxon>
        <taxon>Alteromonadales</taxon>
        <taxon>Idiomarinaceae</taxon>
        <taxon>Aliidiomarina</taxon>
    </lineage>
</organism>
<keyword evidence="1" id="KW-1133">Transmembrane helix</keyword>
<dbReference type="GO" id="GO:0015558">
    <property type="term" value="F:secondary active p-aminobenzoyl-glutamate transmembrane transporter activity"/>
    <property type="evidence" value="ECO:0007669"/>
    <property type="project" value="InterPro"/>
</dbReference>
<dbReference type="InterPro" id="IPR004697">
    <property type="entry name" value="AbgT"/>
</dbReference>
<dbReference type="OrthoDB" id="3314392at2"/>
<evidence type="ECO:0000313" key="2">
    <source>
        <dbReference type="EMBL" id="RUO44411.1"/>
    </source>
</evidence>
<feature type="transmembrane region" description="Helical" evidence="1">
    <location>
        <begin position="324"/>
        <end position="345"/>
    </location>
</feature>
<evidence type="ECO:0000313" key="3">
    <source>
        <dbReference type="Proteomes" id="UP000286976"/>
    </source>
</evidence>
<keyword evidence="3" id="KW-1185">Reference proteome</keyword>
<keyword evidence="1" id="KW-0812">Transmembrane</keyword>
<accession>A0A432XB00</accession>
<feature type="transmembrane region" description="Helical" evidence="1">
    <location>
        <begin position="434"/>
        <end position="450"/>
    </location>
</feature>
<feature type="transmembrane region" description="Helical" evidence="1">
    <location>
        <begin position="39"/>
        <end position="61"/>
    </location>
</feature>
<keyword evidence="1" id="KW-0472">Membrane</keyword>
<feature type="transmembrane region" description="Helical" evidence="1">
    <location>
        <begin position="366"/>
        <end position="388"/>
    </location>
</feature>
<name>A0A432XB00_9GAMM</name>
<dbReference type="AlphaFoldDB" id="A0A432XB00"/>